<gene>
    <name evidence="1" type="ORF">CS063_03220</name>
</gene>
<protein>
    <submittedName>
        <fullName evidence="1">tRNA pseudouridine(38-40) synthase TruA</fullName>
    </submittedName>
</protein>
<organism evidence="1 2">
    <name type="scientific">Sporanaerobium hydrogeniformans</name>
    <dbReference type="NCBI Taxonomy" id="3072179"/>
    <lineage>
        <taxon>Bacteria</taxon>
        <taxon>Bacillati</taxon>
        <taxon>Bacillota</taxon>
        <taxon>Clostridia</taxon>
        <taxon>Lachnospirales</taxon>
        <taxon>Lachnospiraceae</taxon>
        <taxon>Sporanaerobium</taxon>
    </lineage>
</organism>
<sequence>MINLKLIIAYDGTRYNGFQKQTLHPERTIQGKLEHVLSRLFDKPIVLIASGRTDSGVHAKGQVCNFQVETELTPEEIANYLSTYLPTDISVLQITTASLRFHSRYNAVKKRYCYTIDNHLFANPFTLRYAYHLKEPLDVTSMKEASKCLLGTHDFKSFTSLKSKKKSTVRTLYSIDFIEEDGLLKIYYEGDGFLQHMVRILTGTLIEVGLGQRDPLSLVSLLEQKVRADAGMTAPPHGLTLEKVYYD</sequence>
<comment type="caution">
    <text evidence="1">The sequence shown here is derived from an EMBL/GenBank/DDBJ whole genome shotgun (WGS) entry which is preliminary data.</text>
</comment>
<dbReference type="Proteomes" id="UP000224460">
    <property type="component" value="Unassembled WGS sequence"/>
</dbReference>
<reference evidence="1" key="1">
    <citation type="submission" date="2017-10" db="EMBL/GenBank/DDBJ databases">
        <title>Genome sequence of cellulolytic Lachnospiraceae bacterium XHS1971 isolated from hotspring sediment.</title>
        <authorList>
            <person name="Vasudevan G."/>
            <person name="Joshi A.J."/>
            <person name="Hivarkar S."/>
            <person name="Lanjekar V.B."/>
            <person name="Dhakephalkar P.K."/>
            <person name="Dagar S."/>
        </authorList>
    </citation>
    <scope>NUCLEOTIDE SEQUENCE</scope>
    <source>
        <strain evidence="1">XHS1971</strain>
    </source>
</reference>
<accession>A0AC61DFI6</accession>
<dbReference type="EMBL" id="PEDL01000002">
    <property type="protein sequence ID" value="PHV71588.1"/>
    <property type="molecule type" value="Genomic_DNA"/>
</dbReference>
<keyword evidence="2" id="KW-1185">Reference proteome</keyword>
<evidence type="ECO:0000313" key="2">
    <source>
        <dbReference type="Proteomes" id="UP000224460"/>
    </source>
</evidence>
<evidence type="ECO:0000313" key="1">
    <source>
        <dbReference type="EMBL" id="PHV71588.1"/>
    </source>
</evidence>
<proteinExistence type="predicted"/>
<name>A0AC61DFI6_9FIRM</name>